<keyword evidence="5 9" id="KW-0472">Membrane</keyword>
<dbReference type="PROSITE" id="PS00452">
    <property type="entry name" value="GUANYLATE_CYCLASE_1"/>
    <property type="match status" value="1"/>
</dbReference>
<sequence>MARPVVRVLAMARSRLSRRVAFWIFLNFLVVEAVVLIPSVLRQAGRLGDQLAAVTNAKVEWLVANDQAGSSSDLLDAVRRLQGPTMVRAIEGAALYRDSTGELLGRFGMAPEFSPAGAGLEGATGRWFPLSGAYDAAWGPASLRGDHRLVIRHADDSVLEGLRGYILNITLIVLGIAAFLTLITMLVIHRLVIGPILALRDRLDRAGEALGQGGSPDPEHVLLPPGRQDEVGEVEAAFNQSFLRTSAEMQRRVTAERSAQIERDRADSLLLNILPAPIAEEMKRGRQTIAESHEDVSVLFADIVSFTELSSRLSCHALVDLLNRVFTAFDQLSDDHRLEKIKTIGDNYMVVGGVPSSSSHHAEAIAAMALDMQAWVAGFRSPEVGRLSLRIGIHSGPVVAGVIGSRKFIYDLWGDTVNIASRMESHGLPGRIHVSETMAQRLQDRYRLEERGQLPIKGVGAMTTYWLENEDPLGPIDDLPGVDPKSRPPTLRTLGTGGFVEGLPER</sequence>
<protein>
    <submittedName>
        <fullName evidence="11">Adenylate/guanylate cyclase domain-containing protein</fullName>
    </submittedName>
</protein>
<dbReference type="InterPro" id="IPR050401">
    <property type="entry name" value="Cyclic_nucleotide_synthase"/>
</dbReference>
<evidence type="ECO:0000256" key="1">
    <source>
        <dbReference type="ARBA" id="ARBA00004370"/>
    </source>
</evidence>
<organism evidence="11 12">
    <name type="scientific">Cyanobium gracile UHCC 0139</name>
    <dbReference type="NCBI Taxonomy" id="3110308"/>
    <lineage>
        <taxon>Bacteria</taxon>
        <taxon>Bacillati</taxon>
        <taxon>Cyanobacteriota</taxon>
        <taxon>Cyanophyceae</taxon>
        <taxon>Synechococcales</taxon>
        <taxon>Prochlorococcaceae</taxon>
        <taxon>Cyanobium</taxon>
    </lineage>
</organism>
<dbReference type="Gene3D" id="6.10.340.10">
    <property type="match status" value="1"/>
</dbReference>
<feature type="region of interest" description="Disordered" evidence="8">
    <location>
        <begin position="480"/>
        <end position="506"/>
    </location>
</feature>
<dbReference type="CDD" id="cd07302">
    <property type="entry name" value="CHD"/>
    <property type="match status" value="1"/>
</dbReference>
<comment type="caution">
    <text evidence="11">The sequence shown here is derived from an EMBL/GenBank/DDBJ whole genome shotgun (WGS) entry which is preliminary data.</text>
</comment>
<evidence type="ECO:0000256" key="4">
    <source>
        <dbReference type="ARBA" id="ARBA00022989"/>
    </source>
</evidence>
<evidence type="ECO:0000256" key="9">
    <source>
        <dbReference type="SAM" id="Phobius"/>
    </source>
</evidence>
<comment type="similarity">
    <text evidence="7">Belongs to the adenylyl cyclase class-4/guanylyl cyclase family.</text>
</comment>
<dbReference type="SUPFAM" id="SSF55073">
    <property type="entry name" value="Nucleotide cyclase"/>
    <property type="match status" value="1"/>
</dbReference>
<dbReference type="PANTHER" id="PTHR11920">
    <property type="entry name" value="GUANYLYL CYCLASE"/>
    <property type="match status" value="1"/>
</dbReference>
<evidence type="ECO:0000256" key="5">
    <source>
        <dbReference type="ARBA" id="ARBA00023136"/>
    </source>
</evidence>
<evidence type="ECO:0000313" key="12">
    <source>
        <dbReference type="Proteomes" id="UP001304461"/>
    </source>
</evidence>
<proteinExistence type="inferred from homology"/>
<reference evidence="11 12" key="1">
    <citation type="submission" date="2023-12" db="EMBL/GenBank/DDBJ databases">
        <title>Baltic Sea Cyanobacteria.</title>
        <authorList>
            <person name="Delbaje E."/>
            <person name="Fewer D.P."/>
            <person name="Shishido T.K."/>
        </authorList>
    </citation>
    <scope>NUCLEOTIDE SEQUENCE [LARGE SCALE GENOMIC DNA]</scope>
    <source>
        <strain evidence="11 12">UHCC 0139</strain>
    </source>
</reference>
<evidence type="ECO:0000256" key="3">
    <source>
        <dbReference type="ARBA" id="ARBA00022741"/>
    </source>
</evidence>
<dbReference type="InterPro" id="IPR018297">
    <property type="entry name" value="A/G_cyclase_CS"/>
</dbReference>
<dbReference type="PROSITE" id="PS50125">
    <property type="entry name" value="GUANYLATE_CYCLASE_2"/>
    <property type="match status" value="1"/>
</dbReference>
<dbReference type="Proteomes" id="UP001304461">
    <property type="component" value="Unassembled WGS sequence"/>
</dbReference>
<keyword evidence="6 7" id="KW-0456">Lyase</keyword>
<dbReference type="EMBL" id="JAYGHX010000003">
    <property type="protein sequence ID" value="MEA5391025.1"/>
    <property type="molecule type" value="Genomic_DNA"/>
</dbReference>
<dbReference type="InterPro" id="IPR001054">
    <property type="entry name" value="A/G_cyclase"/>
</dbReference>
<evidence type="ECO:0000256" key="6">
    <source>
        <dbReference type="ARBA" id="ARBA00023239"/>
    </source>
</evidence>
<evidence type="ECO:0000256" key="8">
    <source>
        <dbReference type="SAM" id="MobiDB-lite"/>
    </source>
</evidence>
<dbReference type="SMART" id="SM00044">
    <property type="entry name" value="CYCc"/>
    <property type="match status" value="1"/>
</dbReference>
<feature type="transmembrane region" description="Helical" evidence="9">
    <location>
        <begin position="20"/>
        <end position="41"/>
    </location>
</feature>
<keyword evidence="4 9" id="KW-1133">Transmembrane helix</keyword>
<gene>
    <name evidence="11" type="ORF">VB738_07090</name>
</gene>
<dbReference type="PANTHER" id="PTHR11920:SF335">
    <property type="entry name" value="GUANYLATE CYCLASE"/>
    <property type="match status" value="1"/>
</dbReference>
<feature type="transmembrane region" description="Helical" evidence="9">
    <location>
        <begin position="165"/>
        <end position="193"/>
    </location>
</feature>
<keyword evidence="12" id="KW-1185">Reference proteome</keyword>
<keyword evidence="3" id="KW-0547">Nucleotide-binding</keyword>
<dbReference type="Pfam" id="PF00211">
    <property type="entry name" value="Guanylate_cyc"/>
    <property type="match status" value="1"/>
</dbReference>
<name>A0ABU5RTI5_9CYAN</name>
<dbReference type="RefSeq" id="WP_323305072.1">
    <property type="nucleotide sequence ID" value="NZ_JAYGHX010000003.1"/>
</dbReference>
<evidence type="ECO:0000313" key="11">
    <source>
        <dbReference type="EMBL" id="MEA5391025.1"/>
    </source>
</evidence>
<comment type="subcellular location">
    <subcellularLocation>
        <location evidence="1">Membrane</location>
    </subcellularLocation>
</comment>
<keyword evidence="2 9" id="KW-0812">Transmembrane</keyword>
<evidence type="ECO:0000259" key="10">
    <source>
        <dbReference type="PROSITE" id="PS50125"/>
    </source>
</evidence>
<dbReference type="Gene3D" id="3.30.70.1230">
    <property type="entry name" value="Nucleotide cyclase"/>
    <property type="match status" value="1"/>
</dbReference>
<dbReference type="InterPro" id="IPR029787">
    <property type="entry name" value="Nucleotide_cyclase"/>
</dbReference>
<feature type="domain" description="Guanylate cyclase" evidence="10">
    <location>
        <begin position="297"/>
        <end position="424"/>
    </location>
</feature>
<evidence type="ECO:0000256" key="2">
    <source>
        <dbReference type="ARBA" id="ARBA00022692"/>
    </source>
</evidence>
<evidence type="ECO:0000256" key="7">
    <source>
        <dbReference type="RuleBase" id="RU000405"/>
    </source>
</evidence>
<accession>A0ABU5RTI5</accession>